<evidence type="ECO:0000313" key="1">
    <source>
        <dbReference type="EMBL" id="JAG39711.1"/>
    </source>
</evidence>
<protein>
    <submittedName>
        <fullName evidence="2">Transcription factor ETV6</fullName>
    </submittedName>
</protein>
<reference evidence="3" key="3">
    <citation type="journal article" date="2016" name="Gigascience">
        <title>De novo construction of an expanded transcriptome assembly for the western tarnished plant bug, Lygus hesperus.</title>
        <authorList>
            <person name="Tassone E.E."/>
            <person name="Geib S.M."/>
            <person name="Hall B."/>
            <person name="Fabrick J.A."/>
            <person name="Brent C.S."/>
            <person name="Hull J.J."/>
        </authorList>
    </citation>
    <scope>NUCLEOTIDE SEQUENCE</scope>
</reference>
<evidence type="ECO:0000313" key="2">
    <source>
        <dbReference type="EMBL" id="JAG39712.1"/>
    </source>
</evidence>
<dbReference type="EMBL" id="GDHC01000567">
    <property type="protein sequence ID" value="JAQ18062.1"/>
    <property type="molecule type" value="Transcribed_RNA"/>
</dbReference>
<reference evidence="2" key="2">
    <citation type="submission" date="2014-07" db="EMBL/GenBank/DDBJ databases">
        <authorList>
            <person name="Hull J."/>
        </authorList>
    </citation>
    <scope>NUCLEOTIDE SEQUENCE</scope>
</reference>
<organism evidence="2">
    <name type="scientific">Lygus hesperus</name>
    <name type="common">Western plant bug</name>
    <dbReference type="NCBI Taxonomy" id="30085"/>
    <lineage>
        <taxon>Eukaryota</taxon>
        <taxon>Metazoa</taxon>
        <taxon>Ecdysozoa</taxon>
        <taxon>Arthropoda</taxon>
        <taxon>Hexapoda</taxon>
        <taxon>Insecta</taxon>
        <taxon>Pterygota</taxon>
        <taxon>Neoptera</taxon>
        <taxon>Paraneoptera</taxon>
        <taxon>Hemiptera</taxon>
        <taxon>Heteroptera</taxon>
        <taxon>Panheteroptera</taxon>
        <taxon>Cimicomorpha</taxon>
        <taxon>Miridae</taxon>
        <taxon>Mirini</taxon>
        <taxon>Lygus</taxon>
    </lineage>
</organism>
<sequence>MKKFLQHVNPNASRTLETLPEQSGRKYVVANRVGGRGTLLPVCPAHGDAHPAGSCPGILANRGGASRGAQGLPDPINHSIMLATDRKQIFKDSNPYLFDVEEWASM</sequence>
<proteinExistence type="predicted"/>
<dbReference type="AlphaFoldDB" id="A0A0A9Z387"/>
<accession>A0A0A9Z387</accession>
<evidence type="ECO:0000313" key="3">
    <source>
        <dbReference type="EMBL" id="JAQ18062.1"/>
    </source>
</evidence>
<gene>
    <name evidence="2" type="primary">ETV6_0</name>
    <name evidence="1" type="synonym">ETV6_1</name>
    <name evidence="2" type="ORF">CM83_2068</name>
    <name evidence="1" type="ORF">CM83_2071</name>
    <name evidence="3" type="ORF">g.14378</name>
</gene>
<name>A0A0A9Z387_LYGHE</name>
<reference evidence="2" key="1">
    <citation type="journal article" date="2014" name="PLoS ONE">
        <title>Transcriptome-Based Identification of ABC Transporters in the Western Tarnished Plant Bug Lygus hesperus.</title>
        <authorList>
            <person name="Hull J.J."/>
            <person name="Chaney K."/>
            <person name="Geib S.M."/>
            <person name="Fabrick J.A."/>
            <person name="Brent C.S."/>
            <person name="Walsh D."/>
            <person name="Lavine L.C."/>
        </authorList>
    </citation>
    <scope>NUCLEOTIDE SEQUENCE</scope>
</reference>
<dbReference type="EMBL" id="GBHO01003893">
    <property type="protein sequence ID" value="JAG39711.1"/>
    <property type="molecule type" value="Transcribed_RNA"/>
</dbReference>
<dbReference type="EMBL" id="GBHO01003892">
    <property type="protein sequence ID" value="JAG39712.1"/>
    <property type="molecule type" value="Transcribed_RNA"/>
</dbReference>